<gene>
    <name evidence="2" type="ORF">H8N03_00680</name>
</gene>
<dbReference type="Pfam" id="PF11306">
    <property type="entry name" value="DUF3108"/>
    <property type="match status" value="1"/>
</dbReference>
<name>A0A923S995_9BURK</name>
<feature type="chain" id="PRO_5037019172" evidence="1">
    <location>
        <begin position="19"/>
        <end position="214"/>
    </location>
</feature>
<dbReference type="Proteomes" id="UP000608513">
    <property type="component" value="Unassembled WGS sequence"/>
</dbReference>
<accession>A0A923S995</accession>
<comment type="caution">
    <text evidence="2">The sequence shown here is derived from an EMBL/GenBank/DDBJ whole genome shotgun (WGS) entry which is preliminary data.</text>
</comment>
<dbReference type="RefSeq" id="WP_187074196.1">
    <property type="nucleotide sequence ID" value="NZ_JACORT010000001.1"/>
</dbReference>
<sequence>MRAAILAVALVVASGVGAQQQEPVEVPAPRLQVDDTWEYEIVDLWKGSPLSRQLARVIDVQGDTAVILFESQRVDEERPRKRGVSVDTRTLTEFNPVQPAYFFLGFPLQPGKTWQFDFINQAQGRATNKVERWAKVVGWETVSVPAGTFRALRVEMKDRRLWQAGDGVFPDHWYTTVWYVPEVKRFVRLEREHRAADSKRWSYQATILKSYSLK</sequence>
<reference evidence="2" key="1">
    <citation type="submission" date="2020-08" db="EMBL/GenBank/DDBJ databases">
        <title>Ramlibacter sp. USB13 16S ribosomal RNA gene genome sequencing and assembly.</title>
        <authorList>
            <person name="Kang M."/>
        </authorList>
    </citation>
    <scope>NUCLEOTIDE SEQUENCE</scope>
    <source>
        <strain evidence="2">USB13</strain>
    </source>
</reference>
<organism evidence="2 3">
    <name type="scientific">Ramlibacter cellulosilyticus</name>
    <dbReference type="NCBI Taxonomy" id="2764187"/>
    <lineage>
        <taxon>Bacteria</taxon>
        <taxon>Pseudomonadati</taxon>
        <taxon>Pseudomonadota</taxon>
        <taxon>Betaproteobacteria</taxon>
        <taxon>Burkholderiales</taxon>
        <taxon>Comamonadaceae</taxon>
        <taxon>Ramlibacter</taxon>
    </lineage>
</organism>
<evidence type="ECO:0000313" key="2">
    <source>
        <dbReference type="EMBL" id="MBC5781435.1"/>
    </source>
</evidence>
<dbReference type="EMBL" id="JACORT010000001">
    <property type="protein sequence ID" value="MBC5781435.1"/>
    <property type="molecule type" value="Genomic_DNA"/>
</dbReference>
<keyword evidence="3" id="KW-1185">Reference proteome</keyword>
<protein>
    <submittedName>
        <fullName evidence="2">Uncharacterized protein</fullName>
    </submittedName>
</protein>
<feature type="signal peptide" evidence="1">
    <location>
        <begin position="1"/>
        <end position="18"/>
    </location>
</feature>
<dbReference type="InterPro" id="IPR021457">
    <property type="entry name" value="DUF3108"/>
</dbReference>
<dbReference type="Gene3D" id="2.40.360.20">
    <property type="match status" value="1"/>
</dbReference>
<keyword evidence="1" id="KW-0732">Signal</keyword>
<proteinExistence type="predicted"/>
<evidence type="ECO:0000256" key="1">
    <source>
        <dbReference type="SAM" id="SignalP"/>
    </source>
</evidence>
<dbReference type="AlphaFoldDB" id="A0A923S995"/>
<evidence type="ECO:0000313" key="3">
    <source>
        <dbReference type="Proteomes" id="UP000608513"/>
    </source>
</evidence>